<dbReference type="Gene3D" id="3.30.450.40">
    <property type="match status" value="1"/>
</dbReference>
<evidence type="ECO:0000256" key="2">
    <source>
        <dbReference type="ARBA" id="ARBA00023002"/>
    </source>
</evidence>
<keyword evidence="2" id="KW-0560">Oxidoreductase</keyword>
<dbReference type="PANTHER" id="PTHR30466:SF11">
    <property type="entry name" value="FLAVIN-DEPENDENT MONOOXYGENASE, REDUCTASE SUBUNIT HSAB"/>
    <property type="match status" value="1"/>
</dbReference>
<evidence type="ECO:0000313" key="6">
    <source>
        <dbReference type="Proteomes" id="UP000632454"/>
    </source>
</evidence>
<dbReference type="SMART" id="SM00903">
    <property type="entry name" value="Flavin_Reduct"/>
    <property type="match status" value="1"/>
</dbReference>
<dbReference type="InterPro" id="IPR012349">
    <property type="entry name" value="Split_barrel_FMN-bd"/>
</dbReference>
<name>A0ABQ1U7Y9_9NOCA</name>
<dbReference type="Proteomes" id="UP000632454">
    <property type="component" value="Unassembled WGS sequence"/>
</dbReference>
<dbReference type="Pfam" id="PF01613">
    <property type="entry name" value="Flavin_Reduct"/>
    <property type="match status" value="1"/>
</dbReference>
<keyword evidence="6" id="KW-1185">Reference proteome</keyword>
<dbReference type="Gene3D" id="2.30.110.10">
    <property type="entry name" value="Electron Transport, Fmn-binding Protein, Chain A"/>
    <property type="match status" value="1"/>
</dbReference>
<feature type="domain" description="Flavin reductase like" evidence="4">
    <location>
        <begin position="18"/>
        <end position="162"/>
    </location>
</feature>
<dbReference type="PANTHER" id="PTHR30466">
    <property type="entry name" value="FLAVIN REDUCTASE"/>
    <property type="match status" value="1"/>
</dbReference>
<comment type="similarity">
    <text evidence="1">Belongs to the non-flavoprotein flavin reductase family.</text>
</comment>
<dbReference type="InterPro" id="IPR002563">
    <property type="entry name" value="Flavin_Rdtase-like_dom"/>
</dbReference>
<evidence type="ECO:0000313" key="5">
    <source>
        <dbReference type="EMBL" id="GGF11410.1"/>
    </source>
</evidence>
<protein>
    <submittedName>
        <fullName evidence="5">Flavin reductase</fullName>
    </submittedName>
</protein>
<accession>A0ABQ1U7Y9</accession>
<dbReference type="SUPFAM" id="SSF50475">
    <property type="entry name" value="FMN-binding split barrel"/>
    <property type="match status" value="1"/>
</dbReference>
<sequence length="411" mass="45193">MVDTAPAPIDAQLFREVMGHYPTGVVIVTGTTASGDILAMVVGSFNSVSLDPPLVSFMPMKTSRTYAAMQECSSLCINILGSDQEELVLTIAQRWENKLDGIDWHESPSGDPVLARSVAWVDVAIENTVEAGDHWIVLCAIRQLAVTNPVSPLIFFQGGYGSFVCTSLMARMDHDTLPAITVAHGAREALEALAAEIGCEVTVFTTVSEEEVATVFSATGPGIDRVGDFGRRIPMVPPVGDTYYFDKAPDCQQRWLDRLRGADEEAMERFRARLSFLDRHGYSYSILPDDAGRDAYGAVREATELYSNGRITPAQWRLIRDSMVNSAVDYRVSDLDDTQSYSLGSLVLPVRDQAGVHTMTLRLAMLPPSVTRARIEGWLDRAKTVVAALEADDRQQDPMTNRARAGWKENR</sequence>
<dbReference type="InterPro" id="IPR029016">
    <property type="entry name" value="GAF-like_dom_sf"/>
</dbReference>
<gene>
    <name evidence="5" type="ORF">GCM10007298_04250</name>
</gene>
<comment type="caution">
    <text evidence="5">The sequence shown here is derived from an EMBL/GenBank/DDBJ whole genome shotgun (WGS) entry which is preliminary data.</text>
</comment>
<evidence type="ECO:0000259" key="4">
    <source>
        <dbReference type="SMART" id="SM00903"/>
    </source>
</evidence>
<evidence type="ECO:0000256" key="3">
    <source>
        <dbReference type="SAM" id="MobiDB-lite"/>
    </source>
</evidence>
<dbReference type="InterPro" id="IPR050268">
    <property type="entry name" value="NADH-dep_flavin_reductase"/>
</dbReference>
<reference evidence="6" key="1">
    <citation type="journal article" date="2019" name="Int. J. Syst. Evol. Microbiol.">
        <title>The Global Catalogue of Microorganisms (GCM) 10K type strain sequencing project: providing services to taxonomists for standard genome sequencing and annotation.</title>
        <authorList>
            <consortium name="The Broad Institute Genomics Platform"/>
            <consortium name="The Broad Institute Genome Sequencing Center for Infectious Disease"/>
            <person name="Wu L."/>
            <person name="Ma J."/>
        </authorList>
    </citation>
    <scope>NUCLEOTIDE SEQUENCE [LARGE SCALE GENOMIC DNA]</scope>
    <source>
        <strain evidence="6">CCM 7855</strain>
    </source>
</reference>
<evidence type="ECO:0000256" key="1">
    <source>
        <dbReference type="ARBA" id="ARBA00008898"/>
    </source>
</evidence>
<dbReference type="RefSeq" id="WP_188486478.1">
    <property type="nucleotide sequence ID" value="NZ_BMCS01000001.1"/>
</dbReference>
<feature type="region of interest" description="Disordered" evidence="3">
    <location>
        <begin position="392"/>
        <end position="411"/>
    </location>
</feature>
<organism evidence="5 6">
    <name type="scientific">Williamsia phyllosphaerae</name>
    <dbReference type="NCBI Taxonomy" id="885042"/>
    <lineage>
        <taxon>Bacteria</taxon>
        <taxon>Bacillati</taxon>
        <taxon>Actinomycetota</taxon>
        <taxon>Actinomycetes</taxon>
        <taxon>Mycobacteriales</taxon>
        <taxon>Nocardiaceae</taxon>
        <taxon>Williamsia</taxon>
    </lineage>
</organism>
<dbReference type="EMBL" id="BMCS01000001">
    <property type="protein sequence ID" value="GGF11410.1"/>
    <property type="molecule type" value="Genomic_DNA"/>
</dbReference>
<proteinExistence type="inferred from homology"/>